<accession>A0A934S2E6</accession>
<name>A0A934S2E6_9BACT</name>
<feature type="chain" id="PRO_5038025265" evidence="1">
    <location>
        <begin position="21"/>
        <end position="279"/>
    </location>
</feature>
<feature type="signal peptide" evidence="1">
    <location>
        <begin position="1"/>
        <end position="20"/>
    </location>
</feature>
<evidence type="ECO:0000313" key="3">
    <source>
        <dbReference type="Proteomes" id="UP000603141"/>
    </source>
</evidence>
<evidence type="ECO:0000313" key="2">
    <source>
        <dbReference type="EMBL" id="MBK1881087.1"/>
    </source>
</evidence>
<dbReference type="RefSeq" id="WP_200266936.1">
    <property type="nucleotide sequence ID" value="NZ_JAENIJ010000002.1"/>
</dbReference>
<keyword evidence="1" id="KW-0732">Signal</keyword>
<sequence>MKHWIAGVLALVVLSFAAHAQEDGEAVDWKGEIPADLLDDPHVLEESAVNEFTAPSIAKLFDTLQFLMPLPIAETERKMPARMPLDRADLAMELGFLIADGFLVVQAGQMEKVEDLAADLTRYGKALGAGDRVNRHAASLLESARKQEVEQLKKELAATQRDVVIELLSLRDADLAHLISLGGWIRALEVSTVAVDNQFSPERARKVMREDIADYYTESVASLEPRISERPNYLAMRDILAGLRTEMVIGENAEPTKEQIKEIRKQAAKLVELALQRQQ</sequence>
<evidence type="ECO:0000256" key="1">
    <source>
        <dbReference type="SAM" id="SignalP"/>
    </source>
</evidence>
<gene>
    <name evidence="2" type="ORF">JIN85_01600</name>
</gene>
<dbReference type="EMBL" id="JAENIJ010000002">
    <property type="protein sequence ID" value="MBK1881087.1"/>
    <property type="molecule type" value="Genomic_DNA"/>
</dbReference>
<dbReference type="Proteomes" id="UP000603141">
    <property type="component" value="Unassembled WGS sequence"/>
</dbReference>
<reference evidence="2" key="1">
    <citation type="submission" date="2021-01" db="EMBL/GenBank/DDBJ databases">
        <title>Modified the classification status of verrucomicrobia.</title>
        <authorList>
            <person name="Feng X."/>
        </authorList>
    </citation>
    <scope>NUCLEOTIDE SEQUENCE</scope>
    <source>
        <strain evidence="2">KCTC 22041</strain>
    </source>
</reference>
<organism evidence="2 3">
    <name type="scientific">Luteolibacter pohnpeiensis</name>
    <dbReference type="NCBI Taxonomy" id="454153"/>
    <lineage>
        <taxon>Bacteria</taxon>
        <taxon>Pseudomonadati</taxon>
        <taxon>Verrucomicrobiota</taxon>
        <taxon>Verrucomicrobiia</taxon>
        <taxon>Verrucomicrobiales</taxon>
        <taxon>Verrucomicrobiaceae</taxon>
        <taxon>Luteolibacter</taxon>
    </lineage>
</organism>
<comment type="caution">
    <text evidence="2">The sequence shown here is derived from an EMBL/GenBank/DDBJ whole genome shotgun (WGS) entry which is preliminary data.</text>
</comment>
<keyword evidence="3" id="KW-1185">Reference proteome</keyword>
<proteinExistence type="predicted"/>
<protein>
    <submittedName>
        <fullName evidence="2">Uncharacterized protein</fullName>
    </submittedName>
</protein>
<dbReference type="AlphaFoldDB" id="A0A934S2E6"/>